<dbReference type="Gene3D" id="1.20.5.110">
    <property type="match status" value="1"/>
</dbReference>
<feature type="transmembrane region" description="Helical" evidence="7">
    <location>
        <begin position="108"/>
        <end position="125"/>
    </location>
</feature>
<accession>A0A0S4IMR3</accession>
<dbReference type="EMBL" id="CYKH01000159">
    <property type="protein sequence ID" value="CUE73962.1"/>
    <property type="molecule type" value="Genomic_DNA"/>
</dbReference>
<evidence type="ECO:0000256" key="1">
    <source>
        <dbReference type="ARBA" id="ARBA00004167"/>
    </source>
</evidence>
<sequence>MSAHRSSLFAQRGGKGIEQQPPRNGSAHKSDREMETELQNENDAMLDSVSVDMTRLRAAARTLRDEAADHNRYLDTLEGLFGNARDGVKGSITRLDGVMARYGCKDTFSCAGILFVVLLVLYFLFKHVNFSSSTSATSAPSISEAPS</sequence>
<dbReference type="VEuPathDB" id="TriTrypDB:BSAL_55535"/>
<dbReference type="SUPFAM" id="SSF58038">
    <property type="entry name" value="SNARE fusion complex"/>
    <property type="match status" value="1"/>
</dbReference>
<evidence type="ECO:0000313" key="9">
    <source>
        <dbReference type="Proteomes" id="UP000051952"/>
    </source>
</evidence>
<keyword evidence="5 7" id="KW-0472">Membrane</keyword>
<evidence type="ECO:0000313" key="8">
    <source>
        <dbReference type="EMBL" id="CUE73962.1"/>
    </source>
</evidence>
<keyword evidence="9" id="KW-1185">Reference proteome</keyword>
<feature type="region of interest" description="Disordered" evidence="6">
    <location>
        <begin position="1"/>
        <end position="44"/>
    </location>
</feature>
<dbReference type="GO" id="GO:0016020">
    <property type="term" value="C:membrane"/>
    <property type="evidence" value="ECO:0007669"/>
    <property type="project" value="UniProtKB-SubCell"/>
</dbReference>
<evidence type="ECO:0000256" key="7">
    <source>
        <dbReference type="SAM" id="Phobius"/>
    </source>
</evidence>
<keyword evidence="2" id="KW-0813">Transport</keyword>
<name>A0A0S4IMR3_BODSA</name>
<protein>
    <submittedName>
        <fullName evidence="8">Transmembrane protein, putative</fullName>
    </submittedName>
</protein>
<evidence type="ECO:0000256" key="6">
    <source>
        <dbReference type="SAM" id="MobiDB-lite"/>
    </source>
</evidence>
<evidence type="ECO:0000256" key="3">
    <source>
        <dbReference type="ARBA" id="ARBA00022692"/>
    </source>
</evidence>
<dbReference type="PANTHER" id="PTHR12791">
    <property type="entry name" value="GOLGI SNARE BET1-RELATED"/>
    <property type="match status" value="1"/>
</dbReference>
<reference evidence="9" key="1">
    <citation type="submission" date="2015-09" db="EMBL/GenBank/DDBJ databases">
        <authorList>
            <consortium name="Pathogen Informatics"/>
        </authorList>
    </citation>
    <scope>NUCLEOTIDE SEQUENCE [LARGE SCALE GENOMIC DNA]</scope>
    <source>
        <strain evidence="9">Lake Konstanz</strain>
    </source>
</reference>
<evidence type="ECO:0000256" key="2">
    <source>
        <dbReference type="ARBA" id="ARBA00022448"/>
    </source>
</evidence>
<keyword evidence="4 7" id="KW-1133">Transmembrane helix</keyword>
<organism evidence="8 9">
    <name type="scientific">Bodo saltans</name>
    <name type="common">Flagellated protozoan</name>
    <dbReference type="NCBI Taxonomy" id="75058"/>
    <lineage>
        <taxon>Eukaryota</taxon>
        <taxon>Discoba</taxon>
        <taxon>Euglenozoa</taxon>
        <taxon>Kinetoplastea</taxon>
        <taxon>Metakinetoplastina</taxon>
        <taxon>Eubodonida</taxon>
        <taxon>Bodonidae</taxon>
        <taxon>Bodo</taxon>
    </lineage>
</organism>
<proteinExistence type="predicted"/>
<keyword evidence="3 7" id="KW-0812">Transmembrane</keyword>
<dbReference type="AlphaFoldDB" id="A0A0S4IMR3"/>
<comment type="subcellular location">
    <subcellularLocation>
        <location evidence="1">Membrane</location>
        <topology evidence="1">Single-pass membrane protein</topology>
    </subcellularLocation>
</comment>
<gene>
    <name evidence="8" type="ORF">BSAL_55535</name>
</gene>
<dbReference type="Proteomes" id="UP000051952">
    <property type="component" value="Unassembled WGS sequence"/>
</dbReference>
<evidence type="ECO:0000256" key="4">
    <source>
        <dbReference type="ARBA" id="ARBA00022989"/>
    </source>
</evidence>
<evidence type="ECO:0000256" key="5">
    <source>
        <dbReference type="ARBA" id="ARBA00023136"/>
    </source>
</evidence>